<dbReference type="EMBL" id="JBJJXI010000019">
    <property type="protein sequence ID" value="KAL3406465.1"/>
    <property type="molecule type" value="Genomic_DNA"/>
</dbReference>
<dbReference type="Proteomes" id="UP001627154">
    <property type="component" value="Unassembled WGS sequence"/>
</dbReference>
<sequence>MPAILGRLYNEAENNNYVNSTWVVSGKSIISSEEKVVVSPVIVSNDKQSSFQLKLVQKNPLNDIWGLRLYRVYANAP</sequence>
<evidence type="ECO:0000313" key="2">
    <source>
        <dbReference type="Proteomes" id="UP001627154"/>
    </source>
</evidence>
<reference evidence="1 2" key="1">
    <citation type="journal article" date="2024" name="bioRxiv">
        <title>A reference genome for Trichogramma kaykai: A tiny desert-dwelling parasitoid wasp with competing sex-ratio distorters.</title>
        <authorList>
            <person name="Culotta J."/>
            <person name="Lindsey A.R."/>
        </authorList>
    </citation>
    <scope>NUCLEOTIDE SEQUENCE [LARGE SCALE GENOMIC DNA]</scope>
    <source>
        <strain evidence="1 2">KSX58</strain>
    </source>
</reference>
<keyword evidence="2" id="KW-1185">Reference proteome</keyword>
<organism evidence="1 2">
    <name type="scientific">Trichogramma kaykai</name>
    <dbReference type="NCBI Taxonomy" id="54128"/>
    <lineage>
        <taxon>Eukaryota</taxon>
        <taxon>Metazoa</taxon>
        <taxon>Ecdysozoa</taxon>
        <taxon>Arthropoda</taxon>
        <taxon>Hexapoda</taxon>
        <taxon>Insecta</taxon>
        <taxon>Pterygota</taxon>
        <taxon>Neoptera</taxon>
        <taxon>Endopterygota</taxon>
        <taxon>Hymenoptera</taxon>
        <taxon>Apocrita</taxon>
        <taxon>Proctotrupomorpha</taxon>
        <taxon>Chalcidoidea</taxon>
        <taxon>Trichogrammatidae</taxon>
        <taxon>Trichogramma</taxon>
    </lineage>
</organism>
<evidence type="ECO:0000313" key="1">
    <source>
        <dbReference type="EMBL" id="KAL3406465.1"/>
    </source>
</evidence>
<name>A0ABD2XMP4_9HYME</name>
<accession>A0ABD2XMP4</accession>
<comment type="caution">
    <text evidence="1">The sequence shown here is derived from an EMBL/GenBank/DDBJ whole genome shotgun (WGS) entry which is preliminary data.</text>
</comment>
<dbReference type="AlphaFoldDB" id="A0ABD2XMP4"/>
<gene>
    <name evidence="1" type="ORF">TKK_001782</name>
</gene>
<proteinExistence type="predicted"/>
<protein>
    <submittedName>
        <fullName evidence="1">Uncharacterized protein</fullName>
    </submittedName>
</protein>